<evidence type="ECO:0000259" key="1">
    <source>
        <dbReference type="Pfam" id="PF07238"/>
    </source>
</evidence>
<name>A0A3P1SP23_9GAMM</name>
<dbReference type="RefSeq" id="WP_124927067.1">
    <property type="nucleotide sequence ID" value="NZ_BMOH01000008.1"/>
</dbReference>
<dbReference type="OrthoDB" id="5296245at2"/>
<dbReference type="AlphaFoldDB" id="A0A3P1SP23"/>
<evidence type="ECO:0000313" key="3">
    <source>
        <dbReference type="Proteomes" id="UP000267535"/>
    </source>
</evidence>
<gene>
    <name evidence="2" type="ORF">EHS89_15460</name>
</gene>
<evidence type="ECO:0000313" key="2">
    <source>
        <dbReference type="EMBL" id="RRC97972.1"/>
    </source>
</evidence>
<dbReference type="InterPro" id="IPR009875">
    <property type="entry name" value="PilZ_domain"/>
</dbReference>
<comment type="caution">
    <text evidence="2">The sequence shown here is derived from an EMBL/GenBank/DDBJ whole genome shotgun (WGS) entry which is preliminary data.</text>
</comment>
<protein>
    <submittedName>
        <fullName evidence="2">Pilus assembly protein PilZ</fullName>
    </submittedName>
</protein>
<dbReference type="Pfam" id="PF07238">
    <property type="entry name" value="PilZ"/>
    <property type="match status" value="1"/>
</dbReference>
<dbReference type="EMBL" id="RQXV01000009">
    <property type="protein sequence ID" value="RRC97972.1"/>
    <property type="molecule type" value="Genomic_DNA"/>
</dbReference>
<reference evidence="2 3" key="1">
    <citation type="submission" date="2018-11" db="EMBL/GenBank/DDBJ databases">
        <title>The draft genome sequence of Amphritea balenae JAMM 1525T.</title>
        <authorList>
            <person name="Fang Z."/>
            <person name="Zhang Y."/>
            <person name="Han X."/>
        </authorList>
    </citation>
    <scope>NUCLEOTIDE SEQUENCE [LARGE SCALE GENOMIC DNA]</scope>
    <source>
        <strain evidence="2 3">JAMM 1525</strain>
    </source>
</reference>
<accession>A0A3P1SP23</accession>
<sequence>MSVVPRMSHGILSLAIETKEDLYKSYMPYVKNGGLFIPTTRTYQLGEEVFMLLSLIEEDDKIPVTGKVIWVTPRAAQGGRIPGIGIQLSQEDATLVTKIETYVATMLNSGRRTNTM</sequence>
<dbReference type="Proteomes" id="UP000267535">
    <property type="component" value="Unassembled WGS sequence"/>
</dbReference>
<feature type="domain" description="PilZ" evidence="1">
    <location>
        <begin position="14"/>
        <end position="104"/>
    </location>
</feature>
<dbReference type="GO" id="GO:0035438">
    <property type="term" value="F:cyclic-di-GMP binding"/>
    <property type="evidence" value="ECO:0007669"/>
    <property type="project" value="InterPro"/>
</dbReference>
<keyword evidence="3" id="KW-1185">Reference proteome</keyword>
<dbReference type="Gene3D" id="2.40.10.220">
    <property type="entry name" value="predicted glycosyltransferase like domains"/>
    <property type="match status" value="1"/>
</dbReference>
<organism evidence="2 3">
    <name type="scientific">Amphritea balenae</name>
    <dbReference type="NCBI Taxonomy" id="452629"/>
    <lineage>
        <taxon>Bacteria</taxon>
        <taxon>Pseudomonadati</taxon>
        <taxon>Pseudomonadota</taxon>
        <taxon>Gammaproteobacteria</taxon>
        <taxon>Oceanospirillales</taxon>
        <taxon>Oceanospirillaceae</taxon>
        <taxon>Amphritea</taxon>
    </lineage>
</organism>
<proteinExistence type="predicted"/>